<evidence type="ECO:0000256" key="5">
    <source>
        <dbReference type="HAMAP-Rule" id="MF_03043"/>
    </source>
</evidence>
<dbReference type="PANTHER" id="PTHR46064:SF1">
    <property type="entry name" value="QUEUINE TRNA-RIBOSYLTRANSFERASE ACCESSORY SUBUNIT 2"/>
    <property type="match status" value="1"/>
</dbReference>
<feature type="domain" description="tRNA-guanine(15) transglycosylase-like" evidence="7">
    <location>
        <begin position="27"/>
        <end position="404"/>
    </location>
</feature>
<dbReference type="Pfam" id="PF01702">
    <property type="entry name" value="TGT"/>
    <property type="match status" value="1"/>
</dbReference>
<comment type="caution">
    <text evidence="8">The sequence shown here is derived from an EMBL/GenBank/DDBJ whole genome shotgun (WGS) entry which is preliminary data.</text>
</comment>
<dbReference type="GO" id="GO:0005737">
    <property type="term" value="C:cytoplasm"/>
    <property type="evidence" value="ECO:0007669"/>
    <property type="project" value="UniProtKB-SubCell"/>
</dbReference>
<evidence type="ECO:0000256" key="4">
    <source>
        <dbReference type="ARBA" id="ARBA00022833"/>
    </source>
</evidence>
<dbReference type="SUPFAM" id="SSF51713">
    <property type="entry name" value="tRNA-guanine transglycosylase"/>
    <property type="match status" value="1"/>
</dbReference>
<dbReference type="EMBL" id="AZGZ01000015">
    <property type="protein sequence ID" value="KZZ90974.1"/>
    <property type="molecule type" value="Genomic_DNA"/>
</dbReference>
<dbReference type="Gene3D" id="3.20.20.105">
    <property type="entry name" value="Queuine tRNA-ribosyltransferase-like"/>
    <property type="match status" value="1"/>
</dbReference>
<dbReference type="HAMAP" id="MF_03043">
    <property type="entry name" value="QTRT2"/>
    <property type="match status" value="1"/>
</dbReference>
<comment type="cofactor">
    <cofactor evidence="5">
        <name>Zn(2+)</name>
        <dbReference type="ChEBI" id="CHEBI:29105"/>
    </cofactor>
    <text evidence="5">Binds 1 zinc ion per subunit.</text>
</comment>
<evidence type="ECO:0000313" key="9">
    <source>
        <dbReference type="Proteomes" id="UP000242877"/>
    </source>
</evidence>
<dbReference type="PANTHER" id="PTHR46064">
    <property type="entry name" value="QUEUINE TRNA-RIBOSYLTRANSFERASE ACCESSORY SUBUNIT 2"/>
    <property type="match status" value="1"/>
</dbReference>
<evidence type="ECO:0000259" key="7">
    <source>
        <dbReference type="Pfam" id="PF01702"/>
    </source>
</evidence>
<dbReference type="AlphaFoldDB" id="A0A167Y840"/>
<proteinExistence type="inferred from homology"/>
<comment type="subcellular location">
    <subcellularLocation>
        <location evidence="5">Cytoplasm</location>
    </subcellularLocation>
</comment>
<accession>A0A167Y840</accession>
<keyword evidence="4 5" id="KW-0862">Zinc</keyword>
<dbReference type="GO" id="GO:0006400">
    <property type="term" value="P:tRNA modification"/>
    <property type="evidence" value="ECO:0007669"/>
    <property type="project" value="InterPro"/>
</dbReference>
<dbReference type="InterPro" id="IPR036511">
    <property type="entry name" value="TGT-like_sf"/>
</dbReference>
<evidence type="ECO:0000256" key="2">
    <source>
        <dbReference type="ARBA" id="ARBA00022694"/>
    </source>
</evidence>
<comment type="function">
    <text evidence="5">Non-catalytic subunit of the queuine tRNA-ribosyltransferase (TGT) that catalyzes the base-exchange of a guanine (G) residue with queuine (Q) at position 34 (anticodon wobble position) in tRNAs with GU(N) anticodons (tRNA-Asp, -Asn, -His and -Tyr), resulting in the hypermodified nucleoside queuosine (7-(((4,5-cis-dihydroxy-2-cyclopenten-1-yl)amino)methyl)-7-deazaguanosine).</text>
</comment>
<feature type="binding site" evidence="5">
    <location>
        <position position="340"/>
    </location>
    <ligand>
        <name>Zn(2+)</name>
        <dbReference type="ChEBI" id="CHEBI:29105"/>
    </ligand>
</feature>
<dbReference type="InterPro" id="IPR050852">
    <property type="entry name" value="Queuine_tRNA-ribosyltrfase"/>
</dbReference>
<organism evidence="8 9">
    <name type="scientific">Ascosphaera apis ARSEF 7405</name>
    <dbReference type="NCBI Taxonomy" id="392613"/>
    <lineage>
        <taxon>Eukaryota</taxon>
        <taxon>Fungi</taxon>
        <taxon>Dikarya</taxon>
        <taxon>Ascomycota</taxon>
        <taxon>Pezizomycotina</taxon>
        <taxon>Eurotiomycetes</taxon>
        <taxon>Eurotiomycetidae</taxon>
        <taxon>Onygenales</taxon>
        <taxon>Ascosphaeraceae</taxon>
        <taxon>Ascosphaera</taxon>
    </lineage>
</organism>
<dbReference type="InterPro" id="IPR028592">
    <property type="entry name" value="QTRTD1"/>
</dbReference>
<dbReference type="NCBIfam" id="TIGR00449">
    <property type="entry name" value="tgt_general"/>
    <property type="match status" value="1"/>
</dbReference>
<comment type="similarity">
    <text evidence="5">Belongs to the queuine tRNA-ribosyltransferase family. QTRT2 subfamily.</text>
</comment>
<name>A0A167Y840_9EURO</name>
<dbReference type="InterPro" id="IPR002616">
    <property type="entry name" value="tRNA_ribo_trans-like"/>
</dbReference>
<dbReference type="GO" id="GO:0008479">
    <property type="term" value="F:tRNA-guanosine(34) queuine transglycosylase activity"/>
    <property type="evidence" value="ECO:0007669"/>
    <property type="project" value="UniProtKB-UniRule"/>
</dbReference>
<dbReference type="GO" id="GO:0046872">
    <property type="term" value="F:metal ion binding"/>
    <property type="evidence" value="ECO:0007669"/>
    <property type="project" value="UniProtKB-KW"/>
</dbReference>
<dbReference type="OrthoDB" id="27601at2759"/>
<evidence type="ECO:0000256" key="3">
    <source>
        <dbReference type="ARBA" id="ARBA00022723"/>
    </source>
</evidence>
<keyword evidence="3 5" id="KW-0479">Metal-binding</keyword>
<feature type="binding site" evidence="5">
    <location>
        <position position="345"/>
    </location>
    <ligand>
        <name>Zn(2+)</name>
        <dbReference type="ChEBI" id="CHEBI:29105"/>
    </ligand>
</feature>
<keyword evidence="9" id="KW-1185">Reference proteome</keyword>
<dbReference type="VEuPathDB" id="FungiDB:AAP_03615"/>
<feature type="region of interest" description="Disordered" evidence="6">
    <location>
        <begin position="410"/>
        <end position="430"/>
    </location>
</feature>
<evidence type="ECO:0000256" key="6">
    <source>
        <dbReference type="SAM" id="MobiDB-lite"/>
    </source>
</evidence>
<protein>
    <recommendedName>
        <fullName evidence="5">Queuine tRNA-ribosyltransferase accessory subunit 2</fullName>
    </recommendedName>
    <alternativeName>
        <fullName evidence="5">Queuine tRNA-ribosyltransferase domain-containing protein 1</fullName>
    </alternativeName>
</protein>
<sequence>MPDTMQKRTFTLLDTAASTTNAAAATPRLGRFAVPGRTPISTPNYIPVTSRGAIPHLSPDVGAEHADVRGVYAGFEDFIERSRHPTPPIYTTPMPTPTSSRLRTFMSLPSSTLLILGPRRVPPVPCPTPSSATSLTIMSSDGYRQLATEAYIDAIRRLRPDIVVGMADLDACVTGDAVKKLYGSSSETTAVAEKSGEVEKGAVDSLYFAPILPLDASRQQLYTRDLATEYAQHISGFAIYDSDTVDAIPASLSSLPRLALTNPRTPQEILRSIVQGVDILTAPFANAASDAGIALAFTFPASISGPENEVEVKESEKMPLAVDMWPAYHAADMSPLTKNCGCYACTTFSRAYIRHLLNAKEMLAWSLLQIHNMRVLDDFFAGVRSSIEQGNFDKDVEVFERVYQSEMPVQTGQGPRLRGYQFKTEKGDGKKNEKVYGRLDDAVKKFGGEEESKAEGEIGVN</sequence>
<comment type="subunit">
    <text evidence="5">Heterodimer of a catalytic subunit and an accessory subunit.</text>
</comment>
<dbReference type="Proteomes" id="UP000242877">
    <property type="component" value="Unassembled WGS sequence"/>
</dbReference>
<gene>
    <name evidence="8" type="ORF">AAP_03615</name>
</gene>
<keyword evidence="1 5" id="KW-0963">Cytoplasm</keyword>
<evidence type="ECO:0000313" key="8">
    <source>
        <dbReference type="EMBL" id="KZZ90974.1"/>
    </source>
</evidence>
<feature type="binding site" evidence="5">
    <location>
        <position position="371"/>
    </location>
    <ligand>
        <name>Zn(2+)</name>
        <dbReference type="ChEBI" id="CHEBI:29105"/>
    </ligand>
</feature>
<feature type="binding site" evidence="5">
    <location>
        <position position="342"/>
    </location>
    <ligand>
        <name>Zn(2+)</name>
        <dbReference type="ChEBI" id="CHEBI:29105"/>
    </ligand>
</feature>
<reference evidence="8 9" key="1">
    <citation type="journal article" date="2016" name="Genome Biol. Evol.">
        <title>Divergent and convergent evolution of fungal pathogenicity.</title>
        <authorList>
            <person name="Shang Y."/>
            <person name="Xiao G."/>
            <person name="Zheng P."/>
            <person name="Cen K."/>
            <person name="Zhan S."/>
            <person name="Wang C."/>
        </authorList>
    </citation>
    <scope>NUCLEOTIDE SEQUENCE [LARGE SCALE GENOMIC DNA]</scope>
    <source>
        <strain evidence="8 9">ARSEF 7405</strain>
    </source>
</reference>
<evidence type="ECO:0000256" key="1">
    <source>
        <dbReference type="ARBA" id="ARBA00022490"/>
    </source>
</evidence>
<keyword evidence="2 5" id="KW-0819">tRNA processing</keyword>